<keyword evidence="2" id="KW-0560">Oxidoreductase</keyword>
<gene>
    <name evidence="2" type="ORF">J0654_09640</name>
</gene>
<dbReference type="EMBL" id="JAFLNM010000002">
    <property type="protein sequence ID" value="MBO0341910.1"/>
    <property type="molecule type" value="Genomic_DNA"/>
</dbReference>
<comment type="caution">
    <text evidence="2">The sequence shown here is derived from an EMBL/GenBank/DDBJ whole genome shotgun (WGS) entry which is preliminary data.</text>
</comment>
<dbReference type="RefSeq" id="WP_207028349.1">
    <property type="nucleotide sequence ID" value="NZ_JAFLNM010000002.1"/>
</dbReference>
<evidence type="ECO:0000313" key="2">
    <source>
        <dbReference type="EMBL" id="MBO0341910.1"/>
    </source>
</evidence>
<sequence length="102" mass="11925">MELAKPYYAVIFSSLRTDGDKGYAQMAEKMETLARKQPGFLDIESARDGVGITVSYWESLEAIADWKANMDHKQAQKNGIKTWYSWYKVRICKVEREYEFNK</sequence>
<dbReference type="PANTHER" id="PTHR37811">
    <property type="entry name" value="BLL5343 PROTEIN"/>
    <property type="match status" value="1"/>
</dbReference>
<dbReference type="Proteomes" id="UP000664807">
    <property type="component" value="Unassembled WGS sequence"/>
</dbReference>
<feature type="domain" description="ABM" evidence="1">
    <location>
        <begin position="7"/>
        <end position="77"/>
    </location>
</feature>
<evidence type="ECO:0000313" key="3">
    <source>
        <dbReference type="Proteomes" id="UP000664807"/>
    </source>
</evidence>
<dbReference type="InterPro" id="IPR007138">
    <property type="entry name" value="ABM_dom"/>
</dbReference>
<dbReference type="GO" id="GO:0004497">
    <property type="term" value="F:monooxygenase activity"/>
    <property type="evidence" value="ECO:0007669"/>
    <property type="project" value="UniProtKB-KW"/>
</dbReference>
<name>A0ABS3FFI1_9FLAO</name>
<keyword evidence="2" id="KW-0503">Monooxygenase</keyword>
<dbReference type="PANTHER" id="PTHR37811:SF2">
    <property type="entry name" value="ABM DOMAIN-CONTAINING PROTEIN"/>
    <property type="match status" value="1"/>
</dbReference>
<reference evidence="2 3" key="1">
    <citation type="submission" date="2021-03" db="EMBL/GenBank/DDBJ databases">
        <title>Muricauda lutimaris sp. nov. and Muricauda ruestringensis sp. nov, two marine members of the Flavobacteriaceae isolated from deep sea sediments of Western Pacific.</title>
        <authorList>
            <person name="Zhao S."/>
            <person name="Liu R."/>
        </authorList>
    </citation>
    <scope>NUCLEOTIDE SEQUENCE [LARGE SCALE GENOMIC DNA]</scope>
    <source>
        <strain evidence="2 3">BC31-3-A3</strain>
    </source>
</reference>
<dbReference type="InterPro" id="IPR052936">
    <property type="entry name" value="Jasmonate_Hydroxylase-like"/>
</dbReference>
<dbReference type="InterPro" id="IPR011008">
    <property type="entry name" value="Dimeric_a/b-barrel"/>
</dbReference>
<accession>A0ABS3FFI1</accession>
<dbReference type="SUPFAM" id="SSF54909">
    <property type="entry name" value="Dimeric alpha+beta barrel"/>
    <property type="match status" value="1"/>
</dbReference>
<evidence type="ECO:0000259" key="1">
    <source>
        <dbReference type="Pfam" id="PF03992"/>
    </source>
</evidence>
<dbReference type="Gene3D" id="3.30.70.100">
    <property type="match status" value="1"/>
</dbReference>
<keyword evidence="3" id="KW-1185">Reference proteome</keyword>
<organism evidence="2 3">
    <name type="scientific">Flagellimonas profundi</name>
    <dbReference type="NCBI Taxonomy" id="2915620"/>
    <lineage>
        <taxon>Bacteria</taxon>
        <taxon>Pseudomonadati</taxon>
        <taxon>Bacteroidota</taxon>
        <taxon>Flavobacteriia</taxon>
        <taxon>Flavobacteriales</taxon>
        <taxon>Flavobacteriaceae</taxon>
        <taxon>Flagellimonas</taxon>
    </lineage>
</organism>
<protein>
    <submittedName>
        <fullName evidence="2">Antibiotic biosynthesis monooxygenase</fullName>
    </submittedName>
</protein>
<proteinExistence type="predicted"/>
<dbReference type="Pfam" id="PF03992">
    <property type="entry name" value="ABM"/>
    <property type="match status" value="1"/>
</dbReference>